<evidence type="ECO:0000313" key="5">
    <source>
        <dbReference type="EMBL" id="CAG5958711.1"/>
    </source>
</evidence>
<dbReference type="SMART" id="SM00119">
    <property type="entry name" value="HECTc"/>
    <property type="match status" value="1"/>
</dbReference>
<dbReference type="InterPro" id="IPR035983">
    <property type="entry name" value="Hect_E3_ubiquitin_ligase"/>
</dbReference>
<feature type="non-terminal residue" evidence="5">
    <location>
        <position position="450"/>
    </location>
</feature>
<evidence type="ECO:0000256" key="1">
    <source>
        <dbReference type="ARBA" id="ARBA00022679"/>
    </source>
</evidence>
<accession>A0A8S4BM98</accession>
<dbReference type="Pfam" id="PF00632">
    <property type="entry name" value="HECT"/>
    <property type="match status" value="1"/>
</dbReference>
<dbReference type="Gene3D" id="3.30.2410.10">
    <property type="entry name" value="Hect, E3 ligase catalytic domain"/>
    <property type="match status" value="1"/>
</dbReference>
<feature type="domain" description="HECT" evidence="4">
    <location>
        <begin position="278"/>
        <end position="450"/>
    </location>
</feature>
<gene>
    <name evidence="5" type="ORF">MMEN_LOCUS15533</name>
</gene>
<comment type="caution">
    <text evidence="5">The sequence shown here is derived from an EMBL/GenBank/DDBJ whole genome shotgun (WGS) entry which is preliminary data.</text>
</comment>
<feature type="active site" description="Glycyl thioester intermediate" evidence="3">
    <location>
        <position position="416"/>
    </location>
</feature>
<keyword evidence="2 3" id="KW-0833">Ubl conjugation pathway</keyword>
<sequence length="450" mass="50608">MLKGASRGGKTLFIVPIQEQLCTDPLELNDEAFANMPKAMCQKCRVDVPLHFLTDHIKSCVETDLPSDVADWYTISDASKAISRCADHFLQIHAMENPLLLEMDLRDSPAEKDTALISFYKRQNVLWARPLNCRLEGDVAVGLGVNRFFFSTVLEKLKSGFSINFGNSIVTRLFEGEPGHWVPSASHFLVESDMFLVAGRMIGHSFLHGGPRLSGLSPAVIHVLLGGSPETATVTLEDCPDLDIRETISTLEGESRLSDTQMERVQSLAYSWDLPCPSENNRKWLFEKLLLHAVLGRIARQIKQLRRGLKETPIWSLVTRRPDAVPLLFPREEASLCPEVVLQHITWPEMDDESDEDDDCSKETRCRISGYLKQFIANATPPELKELMKFWTGWENLPSSLSVEIVHGNYPTAATCFETLRLPCHYKNYKSFSEDFLACISSTQSGFGLL</sequence>
<dbReference type="AlphaFoldDB" id="A0A8S4BM98"/>
<protein>
    <submittedName>
        <fullName evidence="5">(Atlantic silverside) hypothetical protein</fullName>
    </submittedName>
</protein>
<dbReference type="Proteomes" id="UP000677803">
    <property type="component" value="Unassembled WGS sequence"/>
</dbReference>
<keyword evidence="6" id="KW-1185">Reference proteome</keyword>
<dbReference type="GO" id="GO:0004842">
    <property type="term" value="F:ubiquitin-protein transferase activity"/>
    <property type="evidence" value="ECO:0007669"/>
    <property type="project" value="InterPro"/>
</dbReference>
<organism evidence="5 6">
    <name type="scientific">Menidia menidia</name>
    <name type="common">Atlantic silverside</name>
    <dbReference type="NCBI Taxonomy" id="238744"/>
    <lineage>
        <taxon>Eukaryota</taxon>
        <taxon>Metazoa</taxon>
        <taxon>Chordata</taxon>
        <taxon>Craniata</taxon>
        <taxon>Vertebrata</taxon>
        <taxon>Euteleostomi</taxon>
        <taxon>Actinopterygii</taxon>
        <taxon>Neopterygii</taxon>
        <taxon>Teleostei</taxon>
        <taxon>Neoteleostei</taxon>
        <taxon>Acanthomorphata</taxon>
        <taxon>Ovalentaria</taxon>
        <taxon>Atherinomorphae</taxon>
        <taxon>Atheriniformes</taxon>
        <taxon>Atherinopsidae</taxon>
        <taxon>Menidiinae</taxon>
        <taxon>Menidia</taxon>
    </lineage>
</organism>
<dbReference type="EMBL" id="CAJRST010023558">
    <property type="protein sequence ID" value="CAG5958711.1"/>
    <property type="molecule type" value="Genomic_DNA"/>
</dbReference>
<dbReference type="InterPro" id="IPR000569">
    <property type="entry name" value="HECT_dom"/>
</dbReference>
<evidence type="ECO:0000256" key="2">
    <source>
        <dbReference type="ARBA" id="ARBA00022786"/>
    </source>
</evidence>
<keyword evidence="1" id="KW-0808">Transferase</keyword>
<dbReference type="PROSITE" id="PS50237">
    <property type="entry name" value="HECT"/>
    <property type="match status" value="1"/>
</dbReference>
<dbReference type="Gene3D" id="3.90.1750.10">
    <property type="entry name" value="Hect, E3 ligase catalytic domains"/>
    <property type="match status" value="1"/>
</dbReference>
<proteinExistence type="predicted"/>
<evidence type="ECO:0000313" key="6">
    <source>
        <dbReference type="Proteomes" id="UP000677803"/>
    </source>
</evidence>
<name>A0A8S4BM98_9TELE</name>
<dbReference type="SUPFAM" id="SSF56204">
    <property type="entry name" value="Hect, E3 ligase catalytic domain"/>
    <property type="match status" value="1"/>
</dbReference>
<dbReference type="OrthoDB" id="8940977at2759"/>
<evidence type="ECO:0000256" key="3">
    <source>
        <dbReference type="PROSITE-ProRule" id="PRU00104"/>
    </source>
</evidence>
<evidence type="ECO:0000259" key="4">
    <source>
        <dbReference type="PROSITE" id="PS50237"/>
    </source>
</evidence>
<reference evidence="5" key="1">
    <citation type="submission" date="2021-05" db="EMBL/GenBank/DDBJ databases">
        <authorList>
            <person name="Tigano A."/>
        </authorList>
    </citation>
    <scope>NUCLEOTIDE SEQUENCE</scope>
</reference>